<gene>
    <name evidence="7" type="ORF">Aru02nite_40530</name>
</gene>
<keyword evidence="8" id="KW-1185">Reference proteome</keyword>
<reference evidence="7" key="1">
    <citation type="submission" date="2021-01" db="EMBL/GenBank/DDBJ databases">
        <title>Whole genome shotgun sequence of Actinocatenispora rupis NBRC 107355.</title>
        <authorList>
            <person name="Komaki H."/>
            <person name="Tamura T."/>
        </authorList>
    </citation>
    <scope>NUCLEOTIDE SEQUENCE</scope>
    <source>
        <strain evidence="7">NBRC 107355</strain>
    </source>
</reference>
<evidence type="ECO:0000256" key="3">
    <source>
        <dbReference type="ARBA" id="ARBA00022723"/>
    </source>
</evidence>
<comment type="cofactor">
    <cofactor evidence="1">
        <name>Zn(2+)</name>
        <dbReference type="ChEBI" id="CHEBI:29105"/>
    </cofactor>
</comment>
<sequence>MTTYPKIELHVHLEGAIRPRTLLDIARRNGETLPADTVEGLAELYEFTDFDHFIKVWLLTTNCLRTAEDFTQVVVDYAAEAAAHGAVYVEGIFSPPERVQRGIAWDTMYEGYADGVVAAREQHGVEVRLTPDLYRNGCPVDLAEECARWSVRYADRGVVGLGIGGAEAGRSVRPYVRAFDIARDGGLAVVPHAGESAGPESIREVVDLLRPDRIRHGIRAADDPALLADIVAAGTVLDVCPTSNLRTRVVTDLADHPLPTLLRAGALCTVNTDDPAMFGTDLGREYEIAEKLGVTPASAFAAGVAGAACDEPTRDRLRAIAADTWPTA</sequence>
<keyword evidence="5" id="KW-0862">Zinc</keyword>
<dbReference type="NCBIfam" id="TIGR01430">
    <property type="entry name" value="aden_deam"/>
    <property type="match status" value="1"/>
</dbReference>
<keyword evidence="4" id="KW-0378">Hydrolase</keyword>
<dbReference type="Pfam" id="PF00962">
    <property type="entry name" value="A_deaminase"/>
    <property type="match status" value="1"/>
</dbReference>
<name>A0A8J3JAK9_9ACTN</name>
<dbReference type="EMBL" id="BOMB01000023">
    <property type="protein sequence ID" value="GID13164.1"/>
    <property type="molecule type" value="Genomic_DNA"/>
</dbReference>
<evidence type="ECO:0000256" key="1">
    <source>
        <dbReference type="ARBA" id="ARBA00001947"/>
    </source>
</evidence>
<proteinExistence type="inferred from homology"/>
<protein>
    <submittedName>
        <fullName evidence="7">Adenosine deaminase</fullName>
    </submittedName>
</protein>
<keyword evidence="3" id="KW-0479">Metal-binding</keyword>
<dbReference type="PANTHER" id="PTHR43114">
    <property type="entry name" value="ADENINE DEAMINASE"/>
    <property type="match status" value="1"/>
</dbReference>
<dbReference type="GO" id="GO:0016814">
    <property type="term" value="F:hydrolase activity, acting on carbon-nitrogen (but not peptide) bonds, in cyclic amidines"/>
    <property type="evidence" value="ECO:0007669"/>
    <property type="project" value="UniProtKB-ARBA"/>
</dbReference>
<dbReference type="InterPro" id="IPR032466">
    <property type="entry name" value="Metal_Hydrolase"/>
</dbReference>
<dbReference type="InterPro" id="IPR001365">
    <property type="entry name" value="A_deaminase_dom"/>
</dbReference>
<evidence type="ECO:0000313" key="8">
    <source>
        <dbReference type="Proteomes" id="UP000612808"/>
    </source>
</evidence>
<comment type="caution">
    <text evidence="7">The sequence shown here is derived from an EMBL/GenBank/DDBJ whole genome shotgun (WGS) entry which is preliminary data.</text>
</comment>
<organism evidence="7 8">
    <name type="scientific">Actinocatenispora rupis</name>
    <dbReference type="NCBI Taxonomy" id="519421"/>
    <lineage>
        <taxon>Bacteria</taxon>
        <taxon>Bacillati</taxon>
        <taxon>Actinomycetota</taxon>
        <taxon>Actinomycetes</taxon>
        <taxon>Micromonosporales</taxon>
        <taxon>Micromonosporaceae</taxon>
        <taxon>Actinocatenispora</taxon>
    </lineage>
</organism>
<feature type="domain" description="Adenosine deaminase" evidence="6">
    <location>
        <begin position="5"/>
        <end position="317"/>
    </location>
</feature>
<dbReference type="Gene3D" id="3.20.20.140">
    <property type="entry name" value="Metal-dependent hydrolases"/>
    <property type="match status" value="1"/>
</dbReference>
<evidence type="ECO:0000256" key="2">
    <source>
        <dbReference type="ARBA" id="ARBA00006676"/>
    </source>
</evidence>
<dbReference type="AlphaFoldDB" id="A0A8J3JAK9"/>
<dbReference type="GO" id="GO:0019239">
    <property type="term" value="F:deaminase activity"/>
    <property type="evidence" value="ECO:0007669"/>
    <property type="project" value="InterPro"/>
</dbReference>
<accession>A0A8J3JAK9</accession>
<evidence type="ECO:0000313" key="7">
    <source>
        <dbReference type="EMBL" id="GID13164.1"/>
    </source>
</evidence>
<dbReference type="InterPro" id="IPR006330">
    <property type="entry name" value="Ado/ade_deaminase"/>
</dbReference>
<dbReference type="RefSeq" id="WP_203659919.1">
    <property type="nucleotide sequence ID" value="NZ_BAAAZM010000007.1"/>
</dbReference>
<dbReference type="PANTHER" id="PTHR43114:SF6">
    <property type="entry name" value="ADENINE DEAMINASE"/>
    <property type="match status" value="1"/>
</dbReference>
<evidence type="ECO:0000256" key="4">
    <source>
        <dbReference type="ARBA" id="ARBA00022801"/>
    </source>
</evidence>
<evidence type="ECO:0000256" key="5">
    <source>
        <dbReference type="ARBA" id="ARBA00022833"/>
    </source>
</evidence>
<dbReference type="GO" id="GO:0046872">
    <property type="term" value="F:metal ion binding"/>
    <property type="evidence" value="ECO:0007669"/>
    <property type="project" value="UniProtKB-KW"/>
</dbReference>
<evidence type="ECO:0000259" key="6">
    <source>
        <dbReference type="Pfam" id="PF00962"/>
    </source>
</evidence>
<comment type="similarity">
    <text evidence="2">Belongs to the metallo-dependent hydrolases superfamily. Adenosine and AMP deaminases family.</text>
</comment>
<dbReference type="Proteomes" id="UP000612808">
    <property type="component" value="Unassembled WGS sequence"/>
</dbReference>
<dbReference type="SUPFAM" id="SSF51556">
    <property type="entry name" value="Metallo-dependent hydrolases"/>
    <property type="match status" value="1"/>
</dbReference>